<gene>
    <name evidence="8" type="ORF">CINCED_3A020753</name>
</gene>
<protein>
    <submittedName>
        <fullName evidence="8">Carbohydrate kinase, FGGY, N-terminal,Carbohydrate kinase, FGGY, C</fullName>
    </submittedName>
</protein>
<evidence type="ECO:0000259" key="7">
    <source>
        <dbReference type="Pfam" id="PF02782"/>
    </source>
</evidence>
<dbReference type="PIRSF" id="PIRSF000538">
    <property type="entry name" value="GlpK"/>
    <property type="match status" value="1"/>
</dbReference>
<feature type="domain" description="Carbohydrate kinase FGGY C-terminal" evidence="7">
    <location>
        <begin position="372"/>
        <end position="466"/>
    </location>
</feature>
<dbReference type="Proteomes" id="UP000325440">
    <property type="component" value="Unassembled WGS sequence"/>
</dbReference>
<comment type="similarity">
    <text evidence="1">Belongs to the FGGY kinase family.</text>
</comment>
<keyword evidence="4 8" id="KW-0418">Kinase</keyword>
<keyword evidence="9" id="KW-1185">Reference proteome</keyword>
<dbReference type="EMBL" id="CABPRJ010000008">
    <property type="protein sequence ID" value="VVC25023.1"/>
    <property type="molecule type" value="Genomic_DNA"/>
</dbReference>
<dbReference type="Gene3D" id="3.30.420.40">
    <property type="match status" value="2"/>
</dbReference>
<dbReference type="PANTHER" id="PTHR10196">
    <property type="entry name" value="SUGAR KINASE"/>
    <property type="match status" value="1"/>
</dbReference>
<evidence type="ECO:0000313" key="8">
    <source>
        <dbReference type="EMBL" id="VVC25023.1"/>
    </source>
</evidence>
<dbReference type="GO" id="GO:0005739">
    <property type="term" value="C:mitochondrion"/>
    <property type="evidence" value="ECO:0007669"/>
    <property type="project" value="TreeGrafter"/>
</dbReference>
<dbReference type="Pfam" id="PF02782">
    <property type="entry name" value="FGGY_C"/>
    <property type="match status" value="1"/>
</dbReference>
<reference evidence="8 9" key="1">
    <citation type="submission" date="2019-08" db="EMBL/GenBank/DDBJ databases">
        <authorList>
            <person name="Alioto T."/>
            <person name="Alioto T."/>
            <person name="Gomez Garrido J."/>
        </authorList>
    </citation>
    <scope>NUCLEOTIDE SEQUENCE [LARGE SCALE GENOMIC DNA]</scope>
</reference>
<dbReference type="SUPFAM" id="SSF53067">
    <property type="entry name" value="Actin-like ATPase domain"/>
    <property type="match status" value="2"/>
</dbReference>
<dbReference type="InterPro" id="IPR018485">
    <property type="entry name" value="FGGY_C"/>
</dbReference>
<organism evidence="8 9">
    <name type="scientific">Cinara cedri</name>
    <dbReference type="NCBI Taxonomy" id="506608"/>
    <lineage>
        <taxon>Eukaryota</taxon>
        <taxon>Metazoa</taxon>
        <taxon>Ecdysozoa</taxon>
        <taxon>Arthropoda</taxon>
        <taxon>Hexapoda</taxon>
        <taxon>Insecta</taxon>
        <taxon>Pterygota</taxon>
        <taxon>Neoptera</taxon>
        <taxon>Paraneoptera</taxon>
        <taxon>Hemiptera</taxon>
        <taxon>Sternorrhyncha</taxon>
        <taxon>Aphidomorpha</taxon>
        <taxon>Aphidoidea</taxon>
        <taxon>Aphididae</taxon>
        <taxon>Lachninae</taxon>
        <taxon>Cinara</taxon>
    </lineage>
</organism>
<dbReference type="GO" id="GO:0016301">
    <property type="term" value="F:kinase activity"/>
    <property type="evidence" value="ECO:0007669"/>
    <property type="project" value="UniProtKB-KW"/>
</dbReference>
<dbReference type="InterPro" id="IPR043129">
    <property type="entry name" value="ATPase_NBD"/>
</dbReference>
<dbReference type="InterPro" id="IPR037444">
    <property type="entry name" value="GK5"/>
</dbReference>
<evidence type="ECO:0000256" key="5">
    <source>
        <dbReference type="ARBA" id="ARBA00022840"/>
    </source>
</evidence>
<dbReference type="GO" id="GO:0005524">
    <property type="term" value="F:ATP binding"/>
    <property type="evidence" value="ECO:0007669"/>
    <property type="project" value="UniProtKB-KW"/>
</dbReference>
<keyword evidence="5" id="KW-0067">ATP-binding</keyword>
<accession>A0A5E4M0G3</accession>
<evidence type="ECO:0000256" key="4">
    <source>
        <dbReference type="ARBA" id="ARBA00022777"/>
    </source>
</evidence>
<sequence length="513" mass="58250">MDYVAAIDIGSTNLKCQIFSSDFRVIGSSIQNVNILRPFQGWEEINPNELQNGVKQVIQNALKDADLMSKNIKCIGLSTQRNTFITWNKTTGEHYHNFITWGDSRSSVIVQQLNQSITFKIVKFISKILYLIFAKKEFKVAKSFTFSSIQILPKLLWLLQNNRKFRQDMRNDDVQFGTLDTWILYQASNRKLHVTDVSCASATGLFNLFTMSWMPNYIFQYFGIPYSILPSICSSNISTCLIENSVTCKISNITIACSLADQSASLYGTGSFSKYTAKVTMGTGMFLDINCGSAPEVCLGYFPLVGWTFNNDICFSLEAVDYNSGSLIQLGKSIVNFNNPKELNDILKQGNEFSTNNLLFVLPDTEFSKSIRRDFSFIGVTSSTTKTDMAISILESFAFRIKKILDNLHNEMPQMVLNTLWVDGGVSRNDYICQTIADVTSTTVVRMKNSNRIEVSCLGAAFMAGLSSGVWTNKNELKYFRNRTDHKFIPNNKDNFTNEYKYIRWLYNQKCLY</sequence>
<evidence type="ECO:0000256" key="2">
    <source>
        <dbReference type="ARBA" id="ARBA00022679"/>
    </source>
</evidence>
<feature type="domain" description="Carbohydrate kinase FGGY N-terminal" evidence="6">
    <location>
        <begin position="3"/>
        <end position="268"/>
    </location>
</feature>
<keyword evidence="3" id="KW-0547">Nucleotide-binding</keyword>
<evidence type="ECO:0000256" key="1">
    <source>
        <dbReference type="ARBA" id="ARBA00009156"/>
    </source>
</evidence>
<evidence type="ECO:0000259" key="6">
    <source>
        <dbReference type="Pfam" id="PF00370"/>
    </source>
</evidence>
<dbReference type="GO" id="GO:0046167">
    <property type="term" value="P:glycerol-3-phosphate biosynthetic process"/>
    <property type="evidence" value="ECO:0007669"/>
    <property type="project" value="TreeGrafter"/>
</dbReference>
<evidence type="ECO:0000256" key="3">
    <source>
        <dbReference type="ARBA" id="ARBA00022741"/>
    </source>
</evidence>
<dbReference type="CDD" id="cd07793">
    <property type="entry name" value="ASKHA_NBD_FGGY_GK5-like"/>
    <property type="match status" value="1"/>
</dbReference>
<dbReference type="GO" id="GO:0006641">
    <property type="term" value="P:triglyceride metabolic process"/>
    <property type="evidence" value="ECO:0007669"/>
    <property type="project" value="TreeGrafter"/>
</dbReference>
<dbReference type="InterPro" id="IPR018484">
    <property type="entry name" value="FGGY_N"/>
</dbReference>
<dbReference type="PANTHER" id="PTHR10196:SF68">
    <property type="entry name" value="GLYCEROL KINASE 5-RELATED"/>
    <property type="match status" value="1"/>
</dbReference>
<name>A0A5E4M0G3_9HEMI</name>
<dbReference type="AlphaFoldDB" id="A0A5E4M0G3"/>
<proteinExistence type="inferred from homology"/>
<dbReference type="OrthoDB" id="6278781at2759"/>
<dbReference type="FunFam" id="3.30.420.40:FF:000102">
    <property type="entry name" value="Putative glycerol kinase 5"/>
    <property type="match status" value="1"/>
</dbReference>
<dbReference type="GO" id="GO:0006071">
    <property type="term" value="P:glycerol metabolic process"/>
    <property type="evidence" value="ECO:0007669"/>
    <property type="project" value="TreeGrafter"/>
</dbReference>
<keyword evidence="2" id="KW-0808">Transferase</keyword>
<evidence type="ECO:0000313" key="9">
    <source>
        <dbReference type="Proteomes" id="UP000325440"/>
    </source>
</evidence>
<dbReference type="InterPro" id="IPR000577">
    <property type="entry name" value="Carb_kinase_FGGY"/>
</dbReference>
<dbReference type="Pfam" id="PF00370">
    <property type="entry name" value="FGGY_N"/>
    <property type="match status" value="1"/>
</dbReference>